<keyword evidence="1" id="KW-0472">Membrane</keyword>
<proteinExistence type="predicted"/>
<keyword evidence="2" id="KW-0542">Nucleomorph</keyword>
<protein>
    <submittedName>
        <fullName evidence="2">Uncharacterized protein</fullName>
    </submittedName>
</protein>
<name>F2HHM9_9CRYP</name>
<dbReference type="Proteomes" id="UP000243423">
    <property type="component" value="Nucleomorph 1"/>
</dbReference>
<feature type="transmembrane region" description="Helical" evidence="1">
    <location>
        <begin position="6"/>
        <end position="23"/>
    </location>
</feature>
<dbReference type="GeneID" id="10446964"/>
<sequence>MVNVFVKLSVIWIKLFVIIYRTYQKTNVYDKIKMSSKCTLITKKSPQSIGKKKTLNLFFF</sequence>
<evidence type="ECO:0000313" key="3">
    <source>
        <dbReference type="Proteomes" id="UP000243423"/>
    </source>
</evidence>
<organism evidence="2 3">
    <name type="scientific">Cryptomonas paramaecium</name>
    <dbReference type="NCBI Taxonomy" id="2898"/>
    <lineage>
        <taxon>Eukaryota</taxon>
        <taxon>Cryptophyceae</taxon>
        <taxon>Cryptomonadales</taxon>
        <taxon>Cryptomonadaceae</taxon>
        <taxon>Cryptomonas</taxon>
    </lineage>
</organism>
<dbReference type="RefSeq" id="XP_003239723.1">
    <property type="nucleotide sequence ID" value="XM_003239675.1"/>
</dbReference>
<keyword evidence="1" id="KW-0812">Transmembrane</keyword>
<accession>F2HHM9</accession>
<keyword evidence="1" id="KW-1133">Transmembrane helix</keyword>
<gene>
    <name evidence="2" type="ORF">CPARA_1gp167</name>
</gene>
<dbReference type="AlphaFoldDB" id="F2HHM9"/>
<reference evidence="2 3" key="1">
    <citation type="journal article" date="2011" name="Genome Biol. Evol.">
        <title>Complete nucleomorph genome sequence of the nonphotosynthetic alga Cryptomonas paramecium reveals a core nucleomorph gene set.</title>
        <authorList>
            <person name="Tanifuji G."/>
            <person name="Onodera N.T."/>
            <person name="Wheeler T.J."/>
            <person name="Dlutek M."/>
            <person name="Donaher N."/>
            <person name="Archibald J.M."/>
        </authorList>
    </citation>
    <scope>NUCLEOTIDE SEQUENCE [LARGE SCALE GENOMIC DNA]</scope>
    <source>
        <strain evidence="2 3">CCAP977/2A</strain>
    </source>
</reference>
<geneLocation type="nucleomorph" evidence="2"/>
<evidence type="ECO:0000313" key="2">
    <source>
        <dbReference type="EMBL" id="AEA38825.1"/>
    </source>
</evidence>
<evidence type="ECO:0000256" key="1">
    <source>
        <dbReference type="SAM" id="Phobius"/>
    </source>
</evidence>
<dbReference type="EMBL" id="CP002172">
    <property type="protein sequence ID" value="AEA38825.1"/>
    <property type="molecule type" value="Genomic_DNA"/>
</dbReference>